<reference evidence="3 6" key="2">
    <citation type="submission" date="2021-03" db="EMBL/GenBank/DDBJ databases">
        <title>Whole genome shotgun sequence of Salinispora arenicola NBRC 105043.</title>
        <authorList>
            <person name="Komaki H."/>
            <person name="Tamura T."/>
        </authorList>
    </citation>
    <scope>NUCLEOTIDE SEQUENCE [LARGE SCALE GENOMIC DNA]</scope>
    <source>
        <strain evidence="3 6">NBRC 105043</strain>
    </source>
</reference>
<feature type="compositionally biased region" description="Low complexity" evidence="1">
    <location>
        <begin position="178"/>
        <end position="188"/>
    </location>
</feature>
<feature type="transmembrane region" description="Helical" evidence="2">
    <location>
        <begin position="46"/>
        <end position="67"/>
    </location>
</feature>
<dbReference type="RefSeq" id="WP_012182897.1">
    <property type="nucleotide sequence ID" value="NZ_BOQM01000010.1"/>
</dbReference>
<keyword evidence="2" id="KW-0472">Membrane</keyword>
<name>A0A542XRF9_SALAC</name>
<protein>
    <submittedName>
        <fullName evidence="4">Uncharacterized protein</fullName>
    </submittedName>
</protein>
<sequence length="188" mass="19950">MAERSARWRAAYGAGTGHLLVLLPGFAIAGWVALRLAGEADRGRMLLWFLGAVVAHDLILFPGYAAVDRVLRRLSVRPVLLNHVRVPALASALLFLVYLPGILGLGGATYQSATGRQQVPLLGHWLALSASFFLLSAAGYGLRRVRTGRPRPSPDDGTRQQGSGSRGGRAGGGPDPPDQAGSGRPRRQ</sequence>
<organism evidence="4 5">
    <name type="scientific">Salinispora arenicola</name>
    <dbReference type="NCBI Taxonomy" id="168697"/>
    <lineage>
        <taxon>Bacteria</taxon>
        <taxon>Bacillati</taxon>
        <taxon>Actinomycetota</taxon>
        <taxon>Actinomycetes</taxon>
        <taxon>Micromonosporales</taxon>
        <taxon>Micromonosporaceae</taxon>
        <taxon>Salinispora</taxon>
    </lineage>
</organism>
<comment type="caution">
    <text evidence="4">The sequence shown here is derived from an EMBL/GenBank/DDBJ whole genome shotgun (WGS) entry which is preliminary data.</text>
</comment>
<dbReference type="Proteomes" id="UP000315983">
    <property type="component" value="Unassembled WGS sequence"/>
</dbReference>
<evidence type="ECO:0000313" key="5">
    <source>
        <dbReference type="Proteomes" id="UP000315983"/>
    </source>
</evidence>
<proteinExistence type="predicted"/>
<feature type="compositionally biased region" description="Gly residues" evidence="1">
    <location>
        <begin position="164"/>
        <end position="173"/>
    </location>
</feature>
<feature type="transmembrane region" description="Helical" evidence="2">
    <location>
        <begin position="12"/>
        <end position="34"/>
    </location>
</feature>
<dbReference type="Proteomes" id="UP000677457">
    <property type="component" value="Unassembled WGS sequence"/>
</dbReference>
<feature type="region of interest" description="Disordered" evidence="1">
    <location>
        <begin position="145"/>
        <end position="188"/>
    </location>
</feature>
<dbReference type="EMBL" id="BOQM01000010">
    <property type="protein sequence ID" value="GIM84675.1"/>
    <property type="molecule type" value="Genomic_DNA"/>
</dbReference>
<evidence type="ECO:0000313" key="3">
    <source>
        <dbReference type="EMBL" id="GIM84675.1"/>
    </source>
</evidence>
<dbReference type="GeneID" id="93772788"/>
<evidence type="ECO:0000313" key="4">
    <source>
        <dbReference type="EMBL" id="TQL38402.1"/>
    </source>
</evidence>
<feature type="transmembrane region" description="Helical" evidence="2">
    <location>
        <begin position="88"/>
        <end position="110"/>
    </location>
</feature>
<dbReference type="OMA" id="PAVPWIN"/>
<evidence type="ECO:0000313" key="6">
    <source>
        <dbReference type="Proteomes" id="UP000677457"/>
    </source>
</evidence>
<evidence type="ECO:0000256" key="2">
    <source>
        <dbReference type="SAM" id="Phobius"/>
    </source>
</evidence>
<reference evidence="4 5" key="1">
    <citation type="submission" date="2019-06" db="EMBL/GenBank/DDBJ databases">
        <title>Sequencing the genomes of 1000 actinobacteria strains.</title>
        <authorList>
            <person name="Klenk H.-P."/>
        </authorList>
    </citation>
    <scope>NUCLEOTIDE SEQUENCE [LARGE SCALE GENOMIC DNA]</scope>
    <source>
        <strain evidence="4 5">DSM 44819</strain>
    </source>
</reference>
<gene>
    <name evidence="4" type="ORF">FB564_3600</name>
    <name evidence="3" type="ORF">Sar04_18600</name>
</gene>
<keyword evidence="6" id="KW-1185">Reference proteome</keyword>
<feature type="transmembrane region" description="Helical" evidence="2">
    <location>
        <begin position="122"/>
        <end position="142"/>
    </location>
</feature>
<dbReference type="EMBL" id="VFOL01000001">
    <property type="protein sequence ID" value="TQL38402.1"/>
    <property type="molecule type" value="Genomic_DNA"/>
</dbReference>
<evidence type="ECO:0000256" key="1">
    <source>
        <dbReference type="SAM" id="MobiDB-lite"/>
    </source>
</evidence>
<keyword evidence="2" id="KW-0812">Transmembrane</keyword>
<keyword evidence="2" id="KW-1133">Transmembrane helix</keyword>
<dbReference type="AlphaFoldDB" id="A0A542XRF9"/>
<accession>A0A542XRF9</accession>